<feature type="compositionally biased region" description="Low complexity" evidence="1">
    <location>
        <begin position="803"/>
        <end position="820"/>
    </location>
</feature>
<feature type="compositionally biased region" description="Basic and acidic residues" evidence="1">
    <location>
        <begin position="920"/>
        <end position="929"/>
    </location>
</feature>
<dbReference type="Proteomes" id="UP001375240">
    <property type="component" value="Unassembled WGS sequence"/>
</dbReference>
<feature type="compositionally biased region" description="Polar residues" evidence="1">
    <location>
        <begin position="749"/>
        <end position="768"/>
    </location>
</feature>
<feature type="compositionally biased region" description="Basic and acidic residues" evidence="1">
    <location>
        <begin position="1095"/>
        <end position="1110"/>
    </location>
</feature>
<feature type="compositionally biased region" description="Basic and acidic residues" evidence="1">
    <location>
        <begin position="1162"/>
        <end position="1172"/>
    </location>
</feature>
<feature type="compositionally biased region" description="Polar residues" evidence="1">
    <location>
        <begin position="897"/>
        <end position="906"/>
    </location>
</feature>
<evidence type="ECO:0008006" key="4">
    <source>
        <dbReference type="Google" id="ProtNLM"/>
    </source>
</evidence>
<organism evidence="2 3">
    <name type="scientific">Orbilia brochopaga</name>
    <dbReference type="NCBI Taxonomy" id="3140254"/>
    <lineage>
        <taxon>Eukaryota</taxon>
        <taxon>Fungi</taxon>
        <taxon>Dikarya</taxon>
        <taxon>Ascomycota</taxon>
        <taxon>Pezizomycotina</taxon>
        <taxon>Orbiliomycetes</taxon>
        <taxon>Orbiliales</taxon>
        <taxon>Orbiliaceae</taxon>
        <taxon>Orbilia</taxon>
    </lineage>
</organism>
<feature type="compositionally biased region" description="Basic and acidic residues" evidence="1">
    <location>
        <begin position="945"/>
        <end position="976"/>
    </location>
</feature>
<feature type="compositionally biased region" description="Basic residues" evidence="1">
    <location>
        <begin position="588"/>
        <end position="598"/>
    </location>
</feature>
<feature type="region of interest" description="Disordered" evidence="1">
    <location>
        <begin position="1073"/>
        <end position="1110"/>
    </location>
</feature>
<feature type="compositionally biased region" description="Polar residues" evidence="1">
    <location>
        <begin position="1149"/>
        <end position="1160"/>
    </location>
</feature>
<feature type="region of interest" description="Disordered" evidence="1">
    <location>
        <begin position="424"/>
        <end position="532"/>
    </location>
</feature>
<accession>A0AAV9VED2</accession>
<feature type="compositionally biased region" description="Basic and acidic residues" evidence="1">
    <location>
        <begin position="841"/>
        <end position="854"/>
    </location>
</feature>
<feature type="compositionally biased region" description="Polar residues" evidence="1">
    <location>
        <begin position="609"/>
        <end position="621"/>
    </location>
</feature>
<feature type="compositionally biased region" description="Pro residues" evidence="1">
    <location>
        <begin position="699"/>
        <end position="712"/>
    </location>
</feature>
<sequence length="1789" mass="197379">MPVYSTLGGVTGRLVIARSNKHNQLRTKPIDDHTFLMQLPKDYELTKKITVDGKIIPSHGDFIVYYIDDPKQTEELLELVQLRASSPITNALFPTTRALPPPPPEENLENLKFMENMLDEEDEDNTTGYRHVIIHMHSMITNSLSSFVNGDGTEDKKPGIQFLESLGRPSPFWEERAKDLLIEEQRVLQELVKEIRGGWSFFRFHVSSKIRVGDYERLVVAAMAEAIKSPSMKAYHMIAYDVNIEHYVHGRPGEYLLPQMEHWILPPKSLDNDSFRIDSHWVTRSRKHPMQCLDELGERFFRKIIDTNQSGEILYTRAVLCRSLLITYFFQSFLNVWDDCLLNGHLEAMRGVIPPFPKIMDRLREHTRRGSCPREGRPELRTTPKLLTMGEDGAKNADFRTDTQQLVARVTDAEPEDVEMVDAEAVSDHSSDTIIGESKAQQAQSASKPSKKSKKGKRADKRRLARNKQALATLDAQSASASKTEEALAEATATEATTTKTAEEEITPASNDDMAEAGVSQEKDKMDTIQSKSQSLLDDLVVKMEDEAEKPSIVTSSLEGNEVTQRDEGKATVTQQVSSSSVAPISKSKAKKLRRKARAANQEALDKIANSSTEITDTAAQVSVGAKPDTPTDHIEAATDVSNATPIHSKSAVKDQEGSQKQPQNSNKQKSETMARRRKTGKGSGEPKAVPGATLPNQPDVPPSSPPKPLSEPAPKSEGEAPEEVPKKKDPLYDNDEDIKAAIEASCAEPSSWTTVGANKKMTNQTSQKPHHNNSRVNRGPNPSGGSVRRGLQPRAPRGDARPQAAPQKNAPPQKNTPKTPLAPPPAAAAAKAPTPTLTNTKKEEPKGQENERPARRKTSKSKRQQRLPVLADVVEFPTLAQSSLMLHQGKTAHQDLPSTSLTGQNFMDPEEFDPFEGIGKTENHKVDDVAQPTPKAKASGSPRDVAKLADYIESKQKAAEESRHEIKPARAEKVETGSAKKKKPVIVPEDIVDESKVQKSSQVKVVAENVASTQPDKESVHEEDVVKQTDSKEVTMITESDSPAKEAPSSDRSTKSSLLVLEEKIPFKSLTKKERKAAAAAKAAAEGKPTQKLSVKERAALRRSDDEKAAARVRALPAMTAEASVPSTSVAASPSDVGVKILEDTQLEVPSTQSEQISESVPREVTKDVSSKSESAPSLNLEVTQSVEVQEAASVSENIASMPVVEAAVPITENATLPSEVEHISESKHDSPVALEADITHKDDDKVEARPSNEAKVEVAIEETSQVEESIAQSQTQTFVTKPISEGPYEENNMSTPTQVQSTGAVNTGDVQENYQEPQVATANLLHPETIRAVQSNFHLLPSYVVDRPVDVYANRREEIRDFRQLMFATVPGDEIGTIPPEHVYPMAGMSRHVRTEQTLLRLWDVKRPRQPSLVIHSPRSVKEEDGKVSTVLGLIAIECPANRRYSFDSLTVAQNHVQPESVSEEERTYARNPDGHFVTEGTFYTTDNSTPGRIFHITSPRFVPGRALKADGTEAGYQVIDTHEVSGAPISFGNLFYQCSNRNCGRRIAAEVTVGCAKCGCCSTTRYCSNFCQWNDLEHWKICGKASLVEGNVSPKRDYQRVLNARQTFVPANVDGWRQQVAHVTGPGSYTLFMVVNDGQGESYKHTYQVGFSPGWEGNSFAFLTRLAIDLGHVSAVRLLFRWIKRQIKRKAPVAWSDGTFFSFVQAVYHQLVSEFGDFWARGEDFWGLDDMSAPGILDELTLSLMYKEGWRVIEQDVPGFIRPHGFWFPSRNMPASPAAAQRGGAA</sequence>
<proteinExistence type="predicted"/>
<feature type="compositionally biased region" description="Polar residues" evidence="1">
    <location>
        <begin position="553"/>
        <end position="563"/>
    </location>
</feature>
<feature type="compositionally biased region" description="Basic and acidic residues" evidence="1">
    <location>
        <begin position="1043"/>
        <end position="1055"/>
    </location>
</feature>
<feature type="compositionally biased region" description="Low complexity" evidence="1">
    <location>
        <begin position="438"/>
        <end position="448"/>
    </location>
</feature>
<name>A0AAV9VED2_9PEZI</name>
<evidence type="ECO:0000313" key="2">
    <source>
        <dbReference type="EMBL" id="KAK6359399.1"/>
    </source>
</evidence>
<comment type="caution">
    <text evidence="2">The sequence shown here is derived from an EMBL/GenBank/DDBJ whole genome shotgun (WGS) entry which is preliminary data.</text>
</comment>
<feature type="region of interest" description="Disordered" evidence="1">
    <location>
        <begin position="1009"/>
        <end position="1059"/>
    </location>
</feature>
<evidence type="ECO:0000256" key="1">
    <source>
        <dbReference type="SAM" id="MobiDB-lite"/>
    </source>
</evidence>
<gene>
    <name evidence="2" type="ORF">TWF696_000559</name>
</gene>
<feature type="compositionally biased region" description="Basic and acidic residues" evidence="1">
    <location>
        <begin position="1016"/>
        <end position="1034"/>
    </location>
</feature>
<feature type="compositionally biased region" description="Low complexity" evidence="1">
    <location>
        <begin position="828"/>
        <end position="840"/>
    </location>
</feature>
<feature type="compositionally biased region" description="Low complexity" evidence="1">
    <location>
        <begin position="572"/>
        <end position="587"/>
    </location>
</feature>
<feature type="region of interest" description="Disordered" evidence="1">
    <location>
        <begin position="1147"/>
        <end position="1181"/>
    </location>
</feature>
<feature type="compositionally biased region" description="Low complexity" evidence="1">
    <location>
        <begin position="489"/>
        <end position="500"/>
    </location>
</feature>
<feature type="compositionally biased region" description="Basic and acidic residues" evidence="1">
    <location>
        <begin position="715"/>
        <end position="732"/>
    </location>
</feature>
<feature type="region of interest" description="Disordered" evidence="1">
    <location>
        <begin position="367"/>
        <end position="398"/>
    </location>
</feature>
<feature type="compositionally biased region" description="Low complexity" evidence="1">
    <location>
        <begin position="659"/>
        <end position="668"/>
    </location>
</feature>
<dbReference type="EMBL" id="JAVHNQ010000001">
    <property type="protein sequence ID" value="KAK6359399.1"/>
    <property type="molecule type" value="Genomic_DNA"/>
</dbReference>
<feature type="region of interest" description="Disordered" evidence="1">
    <location>
        <begin position="548"/>
        <end position="870"/>
    </location>
</feature>
<reference evidence="2 3" key="1">
    <citation type="submission" date="2019-10" db="EMBL/GenBank/DDBJ databases">
        <authorList>
            <person name="Palmer J.M."/>
        </authorList>
    </citation>
    <scope>NUCLEOTIDE SEQUENCE [LARGE SCALE GENOMIC DNA]</scope>
    <source>
        <strain evidence="2 3">TWF696</strain>
    </source>
</reference>
<keyword evidence="3" id="KW-1185">Reference proteome</keyword>
<feature type="compositionally biased region" description="Basic residues" evidence="1">
    <location>
        <begin position="855"/>
        <end position="866"/>
    </location>
</feature>
<feature type="region of interest" description="Disordered" evidence="1">
    <location>
        <begin position="890"/>
        <end position="983"/>
    </location>
</feature>
<feature type="compositionally biased region" description="Basic residues" evidence="1">
    <location>
        <begin position="449"/>
        <end position="466"/>
    </location>
</feature>
<feature type="compositionally biased region" description="Basic and acidic residues" evidence="1">
    <location>
        <begin position="372"/>
        <end position="382"/>
    </location>
</feature>
<evidence type="ECO:0000313" key="3">
    <source>
        <dbReference type="Proteomes" id="UP001375240"/>
    </source>
</evidence>
<protein>
    <recommendedName>
        <fullName evidence="4">MYND-type domain-containing protein</fullName>
    </recommendedName>
</protein>